<feature type="chain" id="PRO_5005600144" evidence="1">
    <location>
        <begin position="22"/>
        <end position="119"/>
    </location>
</feature>
<keyword evidence="1" id="KW-0732">Signal</keyword>
<dbReference type="STRING" id="693.AKJ17_04890"/>
<dbReference type="EMBL" id="LHPJ01000005">
    <property type="protein sequence ID" value="KOO04247.1"/>
    <property type="molecule type" value="Genomic_DNA"/>
</dbReference>
<reference evidence="3" key="1">
    <citation type="submission" date="2015-08" db="EMBL/GenBank/DDBJ databases">
        <title>Vibrio galatheae sp. nov., a novel member of the Vibrionaceae family isolated from the Solomon Islands.</title>
        <authorList>
            <person name="Giubergia S."/>
            <person name="Machado H."/>
            <person name="Mateiu R.V."/>
            <person name="Gram L."/>
        </authorList>
    </citation>
    <scope>NUCLEOTIDE SEQUENCE [LARGE SCALE GENOMIC DNA]</scope>
    <source>
        <strain evidence="3">DSM 19584</strain>
    </source>
</reference>
<dbReference type="AlphaFoldDB" id="A0A0M0HQR6"/>
<feature type="signal peptide" evidence="1">
    <location>
        <begin position="1"/>
        <end position="21"/>
    </location>
</feature>
<dbReference type="RefSeq" id="WP_053394661.1">
    <property type="nucleotide sequence ID" value="NZ_LHPJ01000005.1"/>
</dbReference>
<keyword evidence="3" id="KW-1185">Reference proteome</keyword>
<dbReference type="PATRIC" id="fig|693.5.peg.991"/>
<comment type="caution">
    <text evidence="2">The sequence shown here is derived from an EMBL/GenBank/DDBJ whole genome shotgun (WGS) entry which is preliminary data.</text>
</comment>
<evidence type="ECO:0000256" key="1">
    <source>
        <dbReference type="SAM" id="SignalP"/>
    </source>
</evidence>
<dbReference type="Proteomes" id="UP000037515">
    <property type="component" value="Unassembled WGS sequence"/>
</dbReference>
<proteinExistence type="predicted"/>
<evidence type="ECO:0000313" key="3">
    <source>
        <dbReference type="Proteomes" id="UP000037515"/>
    </source>
</evidence>
<evidence type="ECO:0000313" key="2">
    <source>
        <dbReference type="EMBL" id="KOO04247.1"/>
    </source>
</evidence>
<dbReference type="OrthoDB" id="9988074at2"/>
<gene>
    <name evidence="2" type="ORF">AKJ17_04890</name>
</gene>
<name>A0A0M0HQR6_VIBNE</name>
<protein>
    <submittedName>
        <fullName evidence="2">Uncharacterized protein</fullName>
    </submittedName>
</protein>
<sequence>MFIKRAIVFSLSSLFASLCLAKSPFVGDIGKVYEFHDKYSANGNTYTYNHHHNHNQHYKPNNDWYGKSDCLNDRYTGSDFMTSNGTKCYVREMPQSDVKTYFKSKPDGSFGAGFNWDLD</sequence>
<organism evidence="2 3">
    <name type="scientific">Vibrio nereis</name>
    <dbReference type="NCBI Taxonomy" id="693"/>
    <lineage>
        <taxon>Bacteria</taxon>
        <taxon>Pseudomonadati</taxon>
        <taxon>Pseudomonadota</taxon>
        <taxon>Gammaproteobacteria</taxon>
        <taxon>Vibrionales</taxon>
        <taxon>Vibrionaceae</taxon>
        <taxon>Vibrio</taxon>
    </lineage>
</organism>
<accession>A0A0M0HQR6</accession>